<comment type="caution">
    <text evidence="1">The sequence shown here is derived from an EMBL/GenBank/DDBJ whole genome shotgun (WGS) entry which is preliminary data.</text>
</comment>
<dbReference type="OrthoDB" id="9802901at2"/>
<dbReference type="Proteomes" id="UP000294164">
    <property type="component" value="Unassembled WGS sequence"/>
</dbReference>
<dbReference type="RefSeq" id="WP_130534696.1">
    <property type="nucleotide sequence ID" value="NZ_SHMG01000006.1"/>
</dbReference>
<accession>A0A4Q8M2V7</accession>
<evidence type="ECO:0008006" key="3">
    <source>
        <dbReference type="Google" id="ProtNLM"/>
    </source>
</evidence>
<gene>
    <name evidence="1" type="ORF">EA655_11385</name>
</gene>
<dbReference type="AlphaFoldDB" id="A0A4Q8M2V7"/>
<organism evidence="1 2">
    <name type="scientific">Pseudoxanthomonas winnipegensis</name>
    <dbReference type="NCBI Taxonomy" id="2480810"/>
    <lineage>
        <taxon>Bacteria</taxon>
        <taxon>Pseudomonadati</taxon>
        <taxon>Pseudomonadota</taxon>
        <taxon>Gammaproteobacteria</taxon>
        <taxon>Lysobacterales</taxon>
        <taxon>Lysobacteraceae</taxon>
        <taxon>Pseudoxanthomonas</taxon>
    </lineage>
</organism>
<reference evidence="1 2" key="1">
    <citation type="submission" date="2019-02" db="EMBL/GenBank/DDBJ databases">
        <title>WGS of Pseudoxanthomonas species novum from clinical isolates.</title>
        <authorList>
            <person name="Bernier A.-M."/>
            <person name="Bernard K."/>
            <person name="Vachon A."/>
        </authorList>
    </citation>
    <scope>NUCLEOTIDE SEQUENCE [LARGE SCALE GENOMIC DNA]</scope>
    <source>
        <strain evidence="1 2">NML130969</strain>
    </source>
</reference>
<proteinExistence type="predicted"/>
<protein>
    <recommendedName>
        <fullName evidence="3">HNH endonuclease</fullName>
    </recommendedName>
</protein>
<evidence type="ECO:0000313" key="2">
    <source>
        <dbReference type="Proteomes" id="UP000294164"/>
    </source>
</evidence>
<evidence type="ECO:0000313" key="1">
    <source>
        <dbReference type="EMBL" id="TAA41537.1"/>
    </source>
</evidence>
<sequence>MEEFISKISANKGKKLRCPPHERQAVFDKTGGLCTYCGTLLFNTKNGWGVTLVIPHLLGGRNIFENRMPSCISCIQTNANTDMLFGIPERSDIRQTNLRISANHLVDVGSKQKNANQLVLKALDKRHAYERFTVFISVFEDHSLFGFTQYCGSAERLGEVATLLTMGFKAQRIPDDRAYVFQVERENTQVIVNALIEQNCYMKVIRLLNSADHHTLSGDSYFDRVYFNLPDLVARKVRGQTPAPKFERAPSTNPATIRSKRRYNKERLVVTERKLERLELKIAAGFNVSLEDRDKAVSNYLHALLRST</sequence>
<name>A0A4Q8M2V7_9GAMM</name>
<dbReference type="EMBL" id="SHMG01000006">
    <property type="protein sequence ID" value="TAA41537.1"/>
    <property type="molecule type" value="Genomic_DNA"/>
</dbReference>